<evidence type="ECO:0000313" key="1">
    <source>
        <dbReference type="EMBL" id="GGD07611.1"/>
    </source>
</evidence>
<dbReference type="Proteomes" id="UP000630594">
    <property type="component" value="Unassembled WGS sequence"/>
</dbReference>
<protein>
    <recommendedName>
        <fullName evidence="3">WXG100 family type VII secretion target</fullName>
    </recommendedName>
</protein>
<evidence type="ECO:0000313" key="2">
    <source>
        <dbReference type="Proteomes" id="UP000630594"/>
    </source>
</evidence>
<organism evidence="1 2">
    <name type="scientific">Nocardioides daphniae</name>
    <dbReference type="NCBI Taxonomy" id="402297"/>
    <lineage>
        <taxon>Bacteria</taxon>
        <taxon>Bacillati</taxon>
        <taxon>Actinomycetota</taxon>
        <taxon>Actinomycetes</taxon>
        <taxon>Propionibacteriales</taxon>
        <taxon>Nocardioidaceae</taxon>
        <taxon>Nocardioides</taxon>
    </lineage>
</organism>
<dbReference type="SUPFAM" id="SSF140453">
    <property type="entry name" value="EsxAB dimer-like"/>
    <property type="match status" value="1"/>
</dbReference>
<keyword evidence="2" id="KW-1185">Reference proteome</keyword>
<gene>
    <name evidence="1" type="ORF">GCM10007231_02920</name>
</gene>
<name>A0ABQ1PYH0_9ACTN</name>
<dbReference type="Pfam" id="PF06013">
    <property type="entry name" value="WXG100"/>
    <property type="match status" value="1"/>
</dbReference>
<dbReference type="Gene3D" id="1.10.287.1060">
    <property type="entry name" value="ESAT-6-like"/>
    <property type="match status" value="1"/>
</dbReference>
<comment type="caution">
    <text evidence="1">The sequence shown here is derived from an EMBL/GenBank/DDBJ whole genome shotgun (WGS) entry which is preliminary data.</text>
</comment>
<sequence length="720" mass="79005">MTDHFQLDVHPEKLRATARTMDATAETVAAKGTTLSATPDEIGQSWTGDAAASIKGEMTALGGQLQKFAPKFRAAAQALRDLAADYEEAIDQVASMNRKWDDTETAYDDAVRAADRARTRNLEGAKPKDGSPLNRGIRDEIDQIRTGAISAAAETRRVDQTNLTRSFSLTKQWLAHATRQTGKAVDEALIVKVTPEEVAHYSSTGSMPRTLDFSAMDAMLLATEKRKAEIAELAAQDAAEGAQEAADDLAALDELLGDQPYLEDPAAVRALLERMGGKHGDPHYTRALVEALGPDGLNELYDKIDQSMNPLFDGQGVPADWARSLEKFNDAIAAGLTQFDDATVVKFASDLAAPPDGSAPRFGMILGSDYADSRLQVIGLAFLDRMNNSKYEANNPTPDTAERLLQSRYGGFEEMAKAWSSDIDPDRLATFLNTIDPETAQWIAEGLISDGWSNHDDGPFHQDTWRIKEQVWQDILAAAVEQKHPYAAAALIHSVHEGLNTPLHDELLDRMATHFTNPEFISMLASNYSTVDHEEVARIFKQLGDRVDVNDVIKQLIASRGETSDRGIANEVGYLLGVLDLNGTEVDYGPVFVAVMDAAVGKAIEKVPVGSEIYGVLKALIEAGEKANENYENWGKGWSKEAQHQMLAWTIYVGEHGEPPGFSDWMAQNPHRVNASEPNSAIEQYLASLRLSNDPVDKAEWERIHELMDDIRTARNMDDD</sequence>
<proteinExistence type="predicted"/>
<dbReference type="InterPro" id="IPR036689">
    <property type="entry name" value="ESAT-6-like_sf"/>
</dbReference>
<reference evidence="2" key="1">
    <citation type="journal article" date="2019" name="Int. J. Syst. Evol. Microbiol.">
        <title>The Global Catalogue of Microorganisms (GCM) 10K type strain sequencing project: providing services to taxonomists for standard genome sequencing and annotation.</title>
        <authorList>
            <consortium name="The Broad Institute Genomics Platform"/>
            <consortium name="The Broad Institute Genome Sequencing Center for Infectious Disease"/>
            <person name="Wu L."/>
            <person name="Ma J."/>
        </authorList>
    </citation>
    <scope>NUCLEOTIDE SEQUENCE [LARGE SCALE GENOMIC DNA]</scope>
    <source>
        <strain evidence="2">CCM 7403</strain>
    </source>
</reference>
<dbReference type="RefSeq" id="WP_188420711.1">
    <property type="nucleotide sequence ID" value="NZ_BMCK01000001.1"/>
</dbReference>
<dbReference type="InterPro" id="IPR010310">
    <property type="entry name" value="T7SS_ESAT-6-like"/>
</dbReference>
<dbReference type="EMBL" id="BMCK01000001">
    <property type="protein sequence ID" value="GGD07611.1"/>
    <property type="molecule type" value="Genomic_DNA"/>
</dbReference>
<accession>A0ABQ1PYH0</accession>
<evidence type="ECO:0008006" key="3">
    <source>
        <dbReference type="Google" id="ProtNLM"/>
    </source>
</evidence>